<dbReference type="RefSeq" id="WP_021695991.1">
    <property type="nucleotide sequence ID" value="NZ_BATC01000002.1"/>
</dbReference>
<sequence length="83" mass="9141">MKPIELTREARAAAATRLQAWLKDELDQEVGGLQAEMLLDELAAELGPLFYNRGVADARAVVAGRAEDLDEALYGLERQTSLR</sequence>
<gene>
    <name evidence="1" type="ORF">MBEBAB_0145</name>
</gene>
<comment type="caution">
    <text evidence="1">The sequence shown here is derived from an EMBL/GenBank/DDBJ whole genome shotgun (WGS) entry which is preliminary data.</text>
</comment>
<name>A0A8E0KJC1_9CAUL</name>
<dbReference type="EMBL" id="BATC01000002">
    <property type="protein sequence ID" value="GAD57895.1"/>
    <property type="molecule type" value="Genomic_DNA"/>
</dbReference>
<evidence type="ECO:0000313" key="2">
    <source>
        <dbReference type="Proteomes" id="UP000016569"/>
    </source>
</evidence>
<dbReference type="Proteomes" id="UP000016569">
    <property type="component" value="Unassembled WGS sequence"/>
</dbReference>
<dbReference type="AlphaFoldDB" id="A0A8E0KJC1"/>
<accession>A0A8E0KJC1</accession>
<dbReference type="InterPro" id="IPR018680">
    <property type="entry name" value="DUF2164"/>
</dbReference>
<keyword evidence="2" id="KW-1185">Reference proteome</keyword>
<evidence type="ECO:0000313" key="1">
    <source>
        <dbReference type="EMBL" id="GAD57895.1"/>
    </source>
</evidence>
<protein>
    <recommendedName>
        <fullName evidence="3">DUF2164 domain-containing protein</fullName>
    </recommendedName>
</protein>
<reference evidence="2" key="1">
    <citation type="journal article" date="2013" name="Genome Announc.">
        <title>Draft Genome Sequence of the Dimorphic Prosthecate Bacterium Brevundimonas abyssalis TAR-001T.</title>
        <authorList>
            <person name="Tsubouchi T."/>
            <person name="Nishi S."/>
            <person name="Usui K."/>
            <person name="Shimane Y."/>
            <person name="Takaki Y."/>
            <person name="Maruyama T."/>
            <person name="Hatada Y."/>
        </authorList>
    </citation>
    <scope>NUCLEOTIDE SEQUENCE [LARGE SCALE GENOMIC DNA]</scope>
    <source>
        <strain evidence="2">TAR-001</strain>
    </source>
</reference>
<organism evidence="1 2">
    <name type="scientific">Brevundimonas abyssalis TAR-001</name>
    <dbReference type="NCBI Taxonomy" id="1391729"/>
    <lineage>
        <taxon>Bacteria</taxon>
        <taxon>Pseudomonadati</taxon>
        <taxon>Pseudomonadota</taxon>
        <taxon>Alphaproteobacteria</taxon>
        <taxon>Caulobacterales</taxon>
        <taxon>Caulobacteraceae</taxon>
        <taxon>Brevundimonas</taxon>
    </lineage>
</organism>
<proteinExistence type="predicted"/>
<dbReference type="Pfam" id="PF09932">
    <property type="entry name" value="DUF2164"/>
    <property type="match status" value="1"/>
</dbReference>
<evidence type="ECO:0008006" key="3">
    <source>
        <dbReference type="Google" id="ProtNLM"/>
    </source>
</evidence>